<gene>
    <name evidence="7" type="ORF">FME95_09425</name>
</gene>
<keyword evidence="5" id="KW-0472">Membrane</keyword>
<dbReference type="PROSITE" id="PS51352">
    <property type="entry name" value="THIOREDOXIN_2"/>
    <property type="match status" value="1"/>
</dbReference>
<dbReference type="EMBL" id="VKAD01000001">
    <property type="protein sequence ID" value="TXR54737.1"/>
    <property type="molecule type" value="Genomic_DNA"/>
</dbReference>
<dbReference type="Pfam" id="PF02630">
    <property type="entry name" value="SCO1-SenC"/>
    <property type="match status" value="1"/>
</dbReference>
<dbReference type="PANTHER" id="PTHR12151:SF25">
    <property type="entry name" value="LINALOOL DEHYDRATASE_ISOMERASE DOMAIN-CONTAINING PROTEIN"/>
    <property type="match status" value="1"/>
</dbReference>
<feature type="binding site" evidence="3">
    <location>
        <position position="84"/>
    </location>
    <ligand>
        <name>Cu cation</name>
        <dbReference type="ChEBI" id="CHEBI:23378"/>
    </ligand>
</feature>
<proteinExistence type="inferred from homology"/>
<keyword evidence="5" id="KW-0812">Transmembrane</keyword>
<keyword evidence="5" id="KW-1133">Transmembrane helix</keyword>
<keyword evidence="4" id="KW-1015">Disulfide bond</keyword>
<dbReference type="PANTHER" id="PTHR12151">
    <property type="entry name" value="ELECTRON TRANSPORT PROTIN SCO1/SENC FAMILY MEMBER"/>
    <property type="match status" value="1"/>
</dbReference>
<evidence type="ECO:0000256" key="3">
    <source>
        <dbReference type="PIRSR" id="PIRSR603782-1"/>
    </source>
</evidence>
<dbReference type="Proteomes" id="UP000321764">
    <property type="component" value="Unassembled WGS sequence"/>
</dbReference>
<evidence type="ECO:0000256" key="2">
    <source>
        <dbReference type="ARBA" id="ARBA00023008"/>
    </source>
</evidence>
<evidence type="ECO:0000256" key="5">
    <source>
        <dbReference type="SAM" id="Phobius"/>
    </source>
</evidence>
<dbReference type="GO" id="GO:0046872">
    <property type="term" value="F:metal ion binding"/>
    <property type="evidence" value="ECO:0007669"/>
    <property type="project" value="UniProtKB-KW"/>
</dbReference>
<dbReference type="InterPro" id="IPR003782">
    <property type="entry name" value="SCO1/SenC"/>
</dbReference>
<name>A0A5C8ZAD2_9GAMM</name>
<feature type="disulfide bond" description="Redox-active" evidence="4">
    <location>
        <begin position="80"/>
        <end position="84"/>
    </location>
</feature>
<dbReference type="SUPFAM" id="SSF52833">
    <property type="entry name" value="Thioredoxin-like"/>
    <property type="match status" value="1"/>
</dbReference>
<evidence type="ECO:0000259" key="6">
    <source>
        <dbReference type="PROSITE" id="PS51352"/>
    </source>
</evidence>
<sequence length="205" mass="23000">MTNRVQFTVIAAVLITVIAAYIGFSHYTGFDRQLKDNHVLRFPSPRLLPEVSLTRHDGEPFSIEQFKGRWNLINFGYTFCPDICPTNMADMRLAYTELAEAGFTDQLNFWMVTVDPARDTEQQLALYVPYFHADFVGLTGSSDEISQLASALDAVYYIEGEGEGYTVAHSDNYAIINPAGEYVALIRPPHRAQNIVAALKVLMQP</sequence>
<dbReference type="InterPro" id="IPR036249">
    <property type="entry name" value="Thioredoxin-like_sf"/>
</dbReference>
<comment type="caution">
    <text evidence="7">The sequence shown here is derived from an EMBL/GenBank/DDBJ whole genome shotgun (WGS) entry which is preliminary data.</text>
</comment>
<accession>A0A5C8ZAD2</accession>
<evidence type="ECO:0000256" key="1">
    <source>
        <dbReference type="ARBA" id="ARBA00010996"/>
    </source>
</evidence>
<comment type="similarity">
    <text evidence="1">Belongs to the SCO1/2 family.</text>
</comment>
<organism evidence="7 8">
    <name type="scientific">Reinekea thalattae</name>
    <dbReference type="NCBI Taxonomy" id="2593301"/>
    <lineage>
        <taxon>Bacteria</taxon>
        <taxon>Pseudomonadati</taxon>
        <taxon>Pseudomonadota</taxon>
        <taxon>Gammaproteobacteria</taxon>
        <taxon>Oceanospirillales</taxon>
        <taxon>Saccharospirillaceae</taxon>
        <taxon>Reinekea</taxon>
    </lineage>
</organism>
<feature type="binding site" evidence="3">
    <location>
        <position position="80"/>
    </location>
    <ligand>
        <name>Cu cation</name>
        <dbReference type="ChEBI" id="CHEBI:23378"/>
    </ligand>
</feature>
<keyword evidence="8" id="KW-1185">Reference proteome</keyword>
<dbReference type="CDD" id="cd02968">
    <property type="entry name" value="SCO"/>
    <property type="match status" value="1"/>
</dbReference>
<dbReference type="OrthoDB" id="9790194at2"/>
<protein>
    <submittedName>
        <fullName evidence="7">SCO family protein</fullName>
    </submittedName>
</protein>
<evidence type="ECO:0000313" key="8">
    <source>
        <dbReference type="Proteomes" id="UP000321764"/>
    </source>
</evidence>
<feature type="domain" description="Thioredoxin" evidence="6">
    <location>
        <begin position="42"/>
        <end position="204"/>
    </location>
</feature>
<dbReference type="AlphaFoldDB" id="A0A5C8ZAD2"/>
<dbReference type="RefSeq" id="WP_147714136.1">
    <property type="nucleotide sequence ID" value="NZ_VKAD01000001.1"/>
</dbReference>
<keyword evidence="3" id="KW-0479">Metal-binding</keyword>
<feature type="transmembrane region" description="Helical" evidence="5">
    <location>
        <begin position="6"/>
        <end position="24"/>
    </location>
</feature>
<keyword evidence="2 3" id="KW-0186">Copper</keyword>
<evidence type="ECO:0000313" key="7">
    <source>
        <dbReference type="EMBL" id="TXR54737.1"/>
    </source>
</evidence>
<reference evidence="7 8" key="1">
    <citation type="submission" date="2019-07" db="EMBL/GenBank/DDBJ databases">
        <title>Reinekea sp. strain SSH23 genome sequencing and assembly.</title>
        <authorList>
            <person name="Kim I."/>
        </authorList>
    </citation>
    <scope>NUCLEOTIDE SEQUENCE [LARGE SCALE GENOMIC DNA]</scope>
    <source>
        <strain evidence="7 8">SSH23</strain>
    </source>
</reference>
<dbReference type="InterPro" id="IPR013766">
    <property type="entry name" value="Thioredoxin_domain"/>
</dbReference>
<feature type="binding site" evidence="3">
    <location>
        <position position="169"/>
    </location>
    <ligand>
        <name>Cu cation</name>
        <dbReference type="ChEBI" id="CHEBI:23378"/>
    </ligand>
</feature>
<dbReference type="Gene3D" id="3.40.30.10">
    <property type="entry name" value="Glutaredoxin"/>
    <property type="match status" value="1"/>
</dbReference>
<evidence type="ECO:0000256" key="4">
    <source>
        <dbReference type="PIRSR" id="PIRSR603782-2"/>
    </source>
</evidence>